<dbReference type="Gene3D" id="3.40.50.11780">
    <property type="match status" value="1"/>
</dbReference>
<evidence type="ECO:0000313" key="4">
    <source>
        <dbReference type="Proteomes" id="UP001419910"/>
    </source>
</evidence>
<evidence type="ECO:0000259" key="2">
    <source>
        <dbReference type="Pfam" id="PF17482"/>
    </source>
</evidence>
<comment type="caution">
    <text evidence="3">The sequence shown here is derived from an EMBL/GenBank/DDBJ whole genome shotgun (WGS) entry which is preliminary data.</text>
</comment>
<dbReference type="InterPro" id="IPR020287">
    <property type="entry name" value="Tail_sheath_C"/>
</dbReference>
<dbReference type="InterPro" id="IPR052042">
    <property type="entry name" value="Tail_sheath_structural"/>
</dbReference>
<dbReference type="PANTHER" id="PTHR35861">
    <property type="match status" value="1"/>
</dbReference>
<dbReference type="RefSeq" id="WP_343888167.1">
    <property type="nucleotide sequence ID" value="NZ_BAAAEH010000007.1"/>
</dbReference>
<keyword evidence="4" id="KW-1185">Reference proteome</keyword>
<evidence type="ECO:0000256" key="1">
    <source>
        <dbReference type="ARBA" id="ARBA00008005"/>
    </source>
</evidence>
<accession>A0ABU9Y8I3</accession>
<name>A0ABU9Y8I3_9SPHN</name>
<organism evidence="3 4">
    <name type="scientific">Sphingomonas oligophenolica</name>
    <dbReference type="NCBI Taxonomy" id="301154"/>
    <lineage>
        <taxon>Bacteria</taxon>
        <taxon>Pseudomonadati</taxon>
        <taxon>Pseudomonadota</taxon>
        <taxon>Alphaproteobacteria</taxon>
        <taxon>Sphingomonadales</taxon>
        <taxon>Sphingomonadaceae</taxon>
        <taxon>Sphingomonas</taxon>
    </lineage>
</organism>
<comment type="similarity">
    <text evidence="1">Belongs to the myoviridae tail sheath protein family.</text>
</comment>
<dbReference type="EMBL" id="JBDIME010000024">
    <property type="protein sequence ID" value="MEN2792114.1"/>
    <property type="molecule type" value="Genomic_DNA"/>
</dbReference>
<dbReference type="PANTHER" id="PTHR35861:SF1">
    <property type="entry name" value="PHAGE TAIL SHEATH PROTEIN"/>
    <property type="match status" value="1"/>
</dbReference>
<dbReference type="Proteomes" id="UP001419910">
    <property type="component" value="Unassembled WGS sequence"/>
</dbReference>
<feature type="domain" description="Tail sheath protein C-terminal" evidence="2">
    <location>
        <begin position="489"/>
        <end position="594"/>
    </location>
</feature>
<proteinExistence type="inferred from homology"/>
<sequence>MSANVPTNSGFQNRKTPGVYITELDAFPPSIVGVATAVPIFIGYTETARDPSTGEPVYLQAIPLSSMADYRSYFGAGFDAKGVVAAAAPAAESDFQAFSWDGSANLPSSAGYVVGTSVTPAGTMTYGPQFNLYSALALFFANGGGNCFVISVANYWGTASVTPPADSTPAAVDVNDLLAGLAVSNTVRGGTMLVVPDACLLVGTDAKGALTYPGYQAVVVEMLRQSGTLQDRMAILDLPGALEPANWSADAMQQEADAFYAAIAPAADVFSYGAAYGPALQSSLLAKTDLSCSNLSGSAAGTTLMNNLLTTQAQSLYAAGTPASAGTSFPSAFVDIAAHIAAAFPVAGASPITSDPANIVGVAQGLAVSLPGPIAVPTDGAGIEALDQYLLAALPLLGTIQQILADKLNVVPPSGAMAGIWALNDANHGVWIAPANMALNQVLAPKVLLNDAQQGAYNVPLNGNAIDILRAFVNRGTVVWGARTLDGNSDDYRYIQVRRTLIYIEQSIQQALEPFTFAANDGTTWMTVTSMISNFLTQLWQAGGLMGDKASDAFTVQCGLGSTMTAEDILNGYMIVNVTLQMIHPAEFIELTFKQAMQGA</sequence>
<protein>
    <submittedName>
        <fullName evidence="3">Phage tail sheath C-terminal domain-containing protein</fullName>
    </submittedName>
</protein>
<reference evidence="3 4" key="1">
    <citation type="submission" date="2024-05" db="EMBL/GenBank/DDBJ databases">
        <authorList>
            <person name="Liu Q."/>
            <person name="Xin Y.-H."/>
        </authorList>
    </citation>
    <scope>NUCLEOTIDE SEQUENCE [LARGE SCALE GENOMIC DNA]</scope>
    <source>
        <strain evidence="3 4">CGMCC 1.10181</strain>
    </source>
</reference>
<dbReference type="Pfam" id="PF17482">
    <property type="entry name" value="Phage_sheath_1C"/>
    <property type="match status" value="1"/>
</dbReference>
<gene>
    <name evidence="3" type="ORF">ABC974_20965</name>
</gene>
<evidence type="ECO:0000313" key="3">
    <source>
        <dbReference type="EMBL" id="MEN2792114.1"/>
    </source>
</evidence>